<accession>A0A4Z2D536</accession>
<dbReference type="EMBL" id="SKCS01000288">
    <property type="protein sequence ID" value="TNN11568.1"/>
    <property type="molecule type" value="Genomic_DNA"/>
</dbReference>
<dbReference type="Proteomes" id="UP000311919">
    <property type="component" value="Unassembled WGS sequence"/>
</dbReference>
<proteinExistence type="predicted"/>
<organism evidence="2 3">
    <name type="scientific">Schistosoma japonicum</name>
    <name type="common">Blood fluke</name>
    <dbReference type="NCBI Taxonomy" id="6182"/>
    <lineage>
        <taxon>Eukaryota</taxon>
        <taxon>Metazoa</taxon>
        <taxon>Spiralia</taxon>
        <taxon>Lophotrochozoa</taxon>
        <taxon>Platyhelminthes</taxon>
        <taxon>Trematoda</taxon>
        <taxon>Digenea</taxon>
        <taxon>Strigeidida</taxon>
        <taxon>Schistosomatoidea</taxon>
        <taxon>Schistosomatidae</taxon>
        <taxon>Schistosoma</taxon>
    </lineage>
</organism>
<evidence type="ECO:0000313" key="2">
    <source>
        <dbReference type="EMBL" id="TNN11568.1"/>
    </source>
</evidence>
<gene>
    <name evidence="2" type="ORF">EWB00_004503</name>
</gene>
<reference evidence="2 3" key="1">
    <citation type="submission" date="2019-03" db="EMBL/GenBank/DDBJ databases">
        <title>An improved genome assembly of the fluke Schistosoma japonicum.</title>
        <authorList>
            <person name="Hu W."/>
            <person name="Luo F."/>
            <person name="Yin M."/>
            <person name="Mo X."/>
            <person name="Sun C."/>
            <person name="Wu Q."/>
            <person name="Zhu B."/>
            <person name="Xiang M."/>
            <person name="Wang J."/>
            <person name="Wang Y."/>
            <person name="Zhang T."/>
            <person name="Xu B."/>
            <person name="Zheng H."/>
            <person name="Feng Z."/>
        </authorList>
    </citation>
    <scope>NUCLEOTIDE SEQUENCE [LARGE SCALE GENOMIC DNA]</scope>
    <source>
        <strain evidence="2">HuSjv2</strain>
        <tissue evidence="2">Worms</tissue>
    </source>
</reference>
<dbReference type="STRING" id="6182.A0A4Z2D536"/>
<name>A0A4Z2D536_SCHJA</name>
<dbReference type="AlphaFoldDB" id="A0A4Z2D536"/>
<evidence type="ECO:0000256" key="1">
    <source>
        <dbReference type="SAM" id="Phobius"/>
    </source>
</evidence>
<keyword evidence="1" id="KW-0812">Transmembrane</keyword>
<protein>
    <recommendedName>
        <fullName evidence="4">Ig-like domain-containing protein</fullName>
    </recommendedName>
</protein>
<evidence type="ECO:0000313" key="3">
    <source>
        <dbReference type="Proteomes" id="UP000311919"/>
    </source>
</evidence>
<comment type="caution">
    <text evidence="2">The sequence shown here is derived from an EMBL/GenBank/DDBJ whole genome shotgun (WGS) entry which is preliminary data.</text>
</comment>
<sequence>MHLLMRFMNTRGYFIQLSQNNNSTFLEINSLSSSYHSNYYNNSSNILLLTNRLKSHLIEFLPQRKFHNGRIYCQISIKLKKYLINTNSFIVKSSKILSRNWKKQSYHDDDDDDDDDDATIISSMGYIDLNIYYGPQINNPENQFYVLYPCSSYGQELKMFCSIKSSNDWYITNNITLWCKTDFNPSGQISWYIWTSNNTQIYLTNGYSLQFHIDYLQSSLEMLTVNSNNLWIIDNQFFNNFNDSNNYVTMDIDYMKLINKNLQIKLWKFTCIASLTGFNSQSANRFIIQAVFNDEGVYQYSITNLIGTGSSIINLKLTHTFTRNEIIPRIIICLISLLTILLLVTSILYIQRMKWFNQWFCTKYQFIVSKINHSKHVRRQKVDECFTTVNVSEIIQNSLNDNHDVVMETSQLFDKPYMGDPMVPIQLFNDYATNDSILYEHQPVVEGKTYYKYK</sequence>
<keyword evidence="1" id="KW-0472">Membrane</keyword>
<keyword evidence="3" id="KW-1185">Reference proteome</keyword>
<feature type="transmembrane region" description="Helical" evidence="1">
    <location>
        <begin position="326"/>
        <end position="350"/>
    </location>
</feature>
<dbReference type="OrthoDB" id="10028801at2759"/>
<keyword evidence="1" id="KW-1133">Transmembrane helix</keyword>
<feature type="non-terminal residue" evidence="2">
    <location>
        <position position="454"/>
    </location>
</feature>
<evidence type="ECO:0008006" key="4">
    <source>
        <dbReference type="Google" id="ProtNLM"/>
    </source>
</evidence>